<name>A0ABT3XJJ4_9FLAO</name>
<dbReference type="CDD" id="cd06433">
    <property type="entry name" value="GT_2_WfgS_like"/>
    <property type="match status" value="1"/>
</dbReference>
<proteinExistence type="predicted"/>
<keyword evidence="3" id="KW-1185">Reference proteome</keyword>
<evidence type="ECO:0000313" key="2">
    <source>
        <dbReference type="EMBL" id="MCX8522323.1"/>
    </source>
</evidence>
<dbReference type="EMBL" id="JAOVZW010000001">
    <property type="protein sequence ID" value="MCX8522323.1"/>
    <property type="molecule type" value="Genomic_DNA"/>
</dbReference>
<dbReference type="PANTHER" id="PTHR22916:SF65">
    <property type="entry name" value="SLR1065 PROTEIN"/>
    <property type="match status" value="1"/>
</dbReference>
<accession>A0ABT3XJJ4</accession>
<protein>
    <submittedName>
        <fullName evidence="2">Glycosyltransferase</fullName>
    </submittedName>
</protein>
<gene>
    <name evidence="2" type="ORF">OF897_00105</name>
</gene>
<organism evidence="2 3">
    <name type="scientific">Chryseobacterium formosus</name>
    <dbReference type="NCBI Taxonomy" id="1537363"/>
    <lineage>
        <taxon>Bacteria</taxon>
        <taxon>Pseudomonadati</taxon>
        <taxon>Bacteroidota</taxon>
        <taxon>Flavobacteriia</taxon>
        <taxon>Flavobacteriales</taxon>
        <taxon>Weeksellaceae</taxon>
        <taxon>Chryseobacterium group</taxon>
        <taxon>Chryseobacterium</taxon>
    </lineage>
</organism>
<dbReference type="Gene3D" id="3.90.550.10">
    <property type="entry name" value="Spore Coat Polysaccharide Biosynthesis Protein SpsA, Chain A"/>
    <property type="match status" value="1"/>
</dbReference>
<comment type="caution">
    <text evidence="2">The sequence shown here is derived from an EMBL/GenBank/DDBJ whole genome shotgun (WGS) entry which is preliminary data.</text>
</comment>
<dbReference type="InterPro" id="IPR001173">
    <property type="entry name" value="Glyco_trans_2-like"/>
</dbReference>
<evidence type="ECO:0000259" key="1">
    <source>
        <dbReference type="Pfam" id="PF00535"/>
    </source>
</evidence>
<dbReference type="Proteomes" id="UP001073122">
    <property type="component" value="Unassembled WGS sequence"/>
</dbReference>
<dbReference type="Pfam" id="PF00535">
    <property type="entry name" value="Glycos_transf_2"/>
    <property type="match status" value="1"/>
</dbReference>
<dbReference type="InterPro" id="IPR029044">
    <property type="entry name" value="Nucleotide-diphossugar_trans"/>
</dbReference>
<sequence length="308" mass="36026">MKNAHIKMIYPKISIITPNFNGGDYLEETIKSIIDQDYPNLEYIIIDGGSTDNSIDIIKKYENHLAYWVSEPDNGLYHAIQKGLEKSSGEIMAWLNSDDIYHKKALFTVAEIFTNCKPVKWLQGLPTTIDEKGRTIATEKFKSWSKLDYYLGKFEWIQQESTFWHRDLWLQADSKINSNLKLAGDLDLWLRFFRYEKLYVTSALIGGFRQRSKNQLSLDHLDKYLIEARSQISLEIENNLTVTDKKALENIIRYSKKINSSNNRISFYINRKKYGSKINFLREKFFKAPPTIVFDRSTQSFILNKVSI</sequence>
<dbReference type="PANTHER" id="PTHR22916">
    <property type="entry name" value="GLYCOSYLTRANSFERASE"/>
    <property type="match status" value="1"/>
</dbReference>
<feature type="domain" description="Glycosyltransferase 2-like" evidence="1">
    <location>
        <begin position="14"/>
        <end position="131"/>
    </location>
</feature>
<evidence type="ECO:0000313" key="3">
    <source>
        <dbReference type="Proteomes" id="UP001073122"/>
    </source>
</evidence>
<dbReference type="SUPFAM" id="SSF53448">
    <property type="entry name" value="Nucleotide-diphospho-sugar transferases"/>
    <property type="match status" value="1"/>
</dbReference>
<dbReference type="RefSeq" id="WP_267263655.1">
    <property type="nucleotide sequence ID" value="NZ_JAOVZW010000001.1"/>
</dbReference>
<reference evidence="2" key="1">
    <citation type="submission" date="2022-10" db="EMBL/GenBank/DDBJ databases">
        <title>Chryseobacterium sp. nov., a novel bacterial species.</title>
        <authorList>
            <person name="Cao Y."/>
        </authorList>
    </citation>
    <scope>NUCLEOTIDE SEQUENCE</scope>
    <source>
        <strain evidence="2">CCTCC AB2015118</strain>
    </source>
</reference>